<keyword evidence="2 6" id="KW-0067">ATP-binding</keyword>
<dbReference type="PANTHER" id="PTHR42855">
    <property type="entry name" value="ABC TRANSPORTER ATP-BINDING SUBUNIT"/>
    <property type="match status" value="1"/>
</dbReference>
<evidence type="ECO:0000256" key="4">
    <source>
        <dbReference type="SAM" id="MobiDB-lite"/>
    </source>
</evidence>
<dbReference type="Gene3D" id="1.10.287.380">
    <property type="entry name" value="Valyl-tRNA synthetase, C-terminal domain"/>
    <property type="match status" value="1"/>
</dbReference>
<evidence type="ECO:0000256" key="3">
    <source>
        <dbReference type="SAM" id="Coils"/>
    </source>
</evidence>
<feature type="compositionally biased region" description="Low complexity" evidence="4">
    <location>
        <begin position="562"/>
        <end position="574"/>
    </location>
</feature>
<dbReference type="EMBL" id="JAAFGS010000004">
    <property type="protein sequence ID" value="NGZ76220.1"/>
    <property type="molecule type" value="Genomic_DNA"/>
</dbReference>
<feature type="compositionally biased region" description="Low complexity" evidence="4">
    <location>
        <begin position="583"/>
        <end position="592"/>
    </location>
</feature>
<dbReference type="PROSITE" id="PS00211">
    <property type="entry name" value="ABC_TRANSPORTER_1"/>
    <property type="match status" value="2"/>
</dbReference>
<dbReference type="Gene3D" id="3.40.50.300">
    <property type="entry name" value="P-loop containing nucleotide triphosphate hydrolases"/>
    <property type="match status" value="2"/>
</dbReference>
<dbReference type="Pfam" id="PF12848">
    <property type="entry name" value="ABC_tran_Xtn"/>
    <property type="match status" value="1"/>
</dbReference>
<keyword evidence="7" id="KW-1185">Reference proteome</keyword>
<dbReference type="SUPFAM" id="SSF52540">
    <property type="entry name" value="P-loop containing nucleoside triphosphate hydrolases"/>
    <property type="match status" value="2"/>
</dbReference>
<dbReference type="PROSITE" id="PS50893">
    <property type="entry name" value="ABC_TRANSPORTER_2"/>
    <property type="match status" value="2"/>
</dbReference>
<dbReference type="InterPro" id="IPR017871">
    <property type="entry name" value="ABC_transporter-like_CS"/>
</dbReference>
<feature type="domain" description="ABC transporter" evidence="5">
    <location>
        <begin position="4"/>
        <end position="258"/>
    </location>
</feature>
<evidence type="ECO:0000256" key="2">
    <source>
        <dbReference type="ARBA" id="ARBA00022840"/>
    </source>
</evidence>
<gene>
    <name evidence="6" type="ORF">GYN08_12900</name>
</gene>
<dbReference type="InterPro" id="IPR051309">
    <property type="entry name" value="ABCF_ATPase"/>
</dbReference>
<comment type="caution">
    <text evidence="6">The sequence shown here is derived from an EMBL/GenBank/DDBJ whole genome shotgun (WGS) entry which is preliminary data.</text>
</comment>
<keyword evidence="1" id="KW-0547">Nucleotide-binding</keyword>
<evidence type="ECO:0000259" key="5">
    <source>
        <dbReference type="PROSITE" id="PS50893"/>
    </source>
</evidence>
<dbReference type="PANTHER" id="PTHR42855:SF2">
    <property type="entry name" value="DRUG RESISTANCE ABC TRANSPORTER,ATP-BINDING PROTEIN"/>
    <property type="match status" value="1"/>
</dbReference>
<dbReference type="InterPro" id="IPR037118">
    <property type="entry name" value="Val-tRNA_synth_C_sf"/>
</dbReference>
<evidence type="ECO:0000313" key="7">
    <source>
        <dbReference type="Proteomes" id="UP000800303"/>
    </source>
</evidence>
<dbReference type="Proteomes" id="UP000800303">
    <property type="component" value="Unassembled WGS sequence"/>
</dbReference>
<dbReference type="InterPro" id="IPR003593">
    <property type="entry name" value="AAA+_ATPase"/>
</dbReference>
<proteinExistence type="predicted"/>
<dbReference type="GO" id="GO:0005524">
    <property type="term" value="F:ATP binding"/>
    <property type="evidence" value="ECO:0007669"/>
    <property type="project" value="UniProtKB-KW"/>
</dbReference>
<dbReference type="InterPro" id="IPR032524">
    <property type="entry name" value="ABC_tran_C"/>
</dbReference>
<reference evidence="6 7" key="1">
    <citation type="submission" date="2020-01" db="EMBL/GenBank/DDBJ databases">
        <title>Polyphasic characterisation and genomic insights into a novel alkali tolerant bacterium VR-M41.</title>
        <authorList>
            <person name="Vemuluri V.R."/>
        </authorList>
    </citation>
    <scope>NUCLEOTIDE SEQUENCE [LARGE SCALE GENOMIC DNA]</scope>
    <source>
        <strain evidence="6 7">VR-M41</strain>
    </source>
</reference>
<organism evidence="6 7">
    <name type="scientific">Saccharibacillus alkalitolerans</name>
    <dbReference type="NCBI Taxonomy" id="2705290"/>
    <lineage>
        <taxon>Bacteria</taxon>
        <taxon>Bacillati</taxon>
        <taxon>Bacillota</taxon>
        <taxon>Bacilli</taxon>
        <taxon>Bacillales</taxon>
        <taxon>Paenibacillaceae</taxon>
        <taxon>Saccharibacillus</taxon>
    </lineage>
</organism>
<evidence type="ECO:0000313" key="6">
    <source>
        <dbReference type="EMBL" id="NGZ76220.1"/>
    </source>
</evidence>
<evidence type="ECO:0000256" key="1">
    <source>
        <dbReference type="ARBA" id="ARBA00022741"/>
    </source>
</evidence>
<dbReference type="RefSeq" id="WP_166274837.1">
    <property type="nucleotide sequence ID" value="NZ_JAAFGS010000004.1"/>
</dbReference>
<dbReference type="InterPro" id="IPR003439">
    <property type="entry name" value="ABC_transporter-like_ATP-bd"/>
</dbReference>
<dbReference type="InterPro" id="IPR027417">
    <property type="entry name" value="P-loop_NTPase"/>
</dbReference>
<keyword evidence="3" id="KW-0175">Coiled coil</keyword>
<accession>A0ABX0F712</accession>
<dbReference type="CDD" id="cd03221">
    <property type="entry name" value="ABCF_EF-3"/>
    <property type="match status" value="2"/>
</dbReference>
<name>A0ABX0F712_9BACL</name>
<dbReference type="InterPro" id="IPR032781">
    <property type="entry name" value="ABC_tran_Xtn"/>
</dbReference>
<protein>
    <submittedName>
        <fullName evidence="6">ABC-F family ATP-binding cassette domain-containing protein</fullName>
    </submittedName>
</protein>
<dbReference type="NCBIfam" id="NF000355">
    <property type="entry name" value="ribo_prot_ABC_F"/>
    <property type="match status" value="1"/>
</dbReference>
<dbReference type="Pfam" id="PF00005">
    <property type="entry name" value="ABC_tran"/>
    <property type="match status" value="2"/>
</dbReference>
<feature type="coiled-coil region" evidence="3">
    <location>
        <begin position="639"/>
        <end position="666"/>
    </location>
</feature>
<feature type="compositionally biased region" description="Gly residues" evidence="4">
    <location>
        <begin position="552"/>
        <end position="561"/>
    </location>
</feature>
<dbReference type="SMART" id="SM00382">
    <property type="entry name" value="AAA"/>
    <property type="match status" value="2"/>
</dbReference>
<sequence length="666" mass="72576">MLMVGCHQVKKFYGAQEVLSEVSFDVYEGEKVGLLGGNGAGKSTLFRLLAGSEPPDEGTVSLRRGAKVGVLDQIPDYGTLSVEDVLLGVFADTLELQERLRGLEGQMSAAEGAALEKMLREYGEAQEAFERSGGYEISAKVDAVTLGLGIPASHRRRPFAELSGGEKTKVSLAALLLGEADLLLLDEPTNHLDMEAAAWLEGFIRDSSATIVVISHDRYFLTQTAEKIVELEDGEATVYPCGYAQYREEREARLLRQFEEYKEQQKVIKQMKEAIKRLIEWGKQGDNPKFFRKAASMQKALERMEKIKRPVLEPASIGLSLEADGRTGEDVLTLQGVRKAYGGKILLREADGLLRYGERAVLIGGNGAGKTTLMRMVLGLESPDGGELRLGSRVKVGYLAQEESPPQDRTSVLDYYKGQAAMEEGEARGRLAKFLFYGKEVFKPVAGLSGGEWSRLRLAVLMRQKPNLLLLDEPTNHLDIASREALEEALEEYDGTVLAVSHDRFFINRIAQRVWALEGGTLGITLGGYDDYREERRKAERALTASAEEGGAAAGRGGKAGNSGAAERMSAGAARGRGGSGASGADRSGNGAEAKAGRAVNTRRDPAKLERKIAVLEARSAELGEALLDPAHALDARRLSEWLKEKEETDAKIDALTEEWLALENK</sequence>
<feature type="domain" description="ABC transporter" evidence="5">
    <location>
        <begin position="332"/>
        <end position="544"/>
    </location>
</feature>
<dbReference type="Pfam" id="PF16326">
    <property type="entry name" value="ABC_tran_CTD"/>
    <property type="match status" value="1"/>
</dbReference>
<feature type="region of interest" description="Disordered" evidence="4">
    <location>
        <begin position="540"/>
        <end position="604"/>
    </location>
</feature>